<feature type="domain" description="K Homology" evidence="5">
    <location>
        <begin position="372"/>
        <end position="440"/>
    </location>
</feature>
<name>A0A2T9Z6K2_9FUNG</name>
<feature type="domain" description="K Homology" evidence="5">
    <location>
        <begin position="806"/>
        <end position="893"/>
    </location>
</feature>
<dbReference type="Pfam" id="PF00013">
    <property type="entry name" value="KH_1"/>
    <property type="match status" value="8"/>
</dbReference>
<dbReference type="InterPro" id="IPR057778">
    <property type="entry name" value="KH_Vigilin_N"/>
</dbReference>
<dbReference type="InterPro" id="IPR004087">
    <property type="entry name" value="KH_dom"/>
</dbReference>
<dbReference type="STRING" id="61424.A0A2T9Z6K2"/>
<feature type="domain" description="K Homology" evidence="5">
    <location>
        <begin position="631"/>
        <end position="721"/>
    </location>
</feature>
<feature type="region of interest" description="Disordered" evidence="4">
    <location>
        <begin position="221"/>
        <end position="249"/>
    </location>
</feature>
<dbReference type="SMART" id="SM00322">
    <property type="entry name" value="KH"/>
    <property type="match status" value="12"/>
</dbReference>
<evidence type="ECO:0000256" key="2">
    <source>
        <dbReference type="ARBA" id="ARBA00022884"/>
    </source>
</evidence>
<feature type="domain" description="K Homology" evidence="5">
    <location>
        <begin position="1243"/>
        <end position="1315"/>
    </location>
</feature>
<feature type="compositionally biased region" description="Polar residues" evidence="4">
    <location>
        <begin position="43"/>
        <end position="56"/>
    </location>
</feature>
<evidence type="ECO:0000256" key="1">
    <source>
        <dbReference type="ARBA" id="ARBA00022737"/>
    </source>
</evidence>
<feature type="domain" description="K Homology" evidence="5">
    <location>
        <begin position="194"/>
        <end position="283"/>
    </location>
</feature>
<feature type="region of interest" description="Disordered" evidence="4">
    <location>
        <begin position="1"/>
        <end position="64"/>
    </location>
</feature>
<evidence type="ECO:0000313" key="7">
    <source>
        <dbReference type="Proteomes" id="UP000245699"/>
    </source>
</evidence>
<dbReference type="PANTHER" id="PTHR10288">
    <property type="entry name" value="KH DOMAIN CONTAINING RNA BINDING PROTEIN"/>
    <property type="match status" value="1"/>
</dbReference>
<evidence type="ECO:0000259" key="5">
    <source>
        <dbReference type="SMART" id="SM00322"/>
    </source>
</evidence>
<dbReference type="InterPro" id="IPR036612">
    <property type="entry name" value="KH_dom_type_1_sf"/>
</dbReference>
<evidence type="ECO:0000256" key="3">
    <source>
        <dbReference type="PROSITE-ProRule" id="PRU00117"/>
    </source>
</evidence>
<dbReference type="Pfam" id="PF24668">
    <property type="entry name" value="KH_Vigilin"/>
    <property type="match status" value="1"/>
</dbReference>
<accession>A0A2T9Z6K2</accession>
<feature type="domain" description="K Homology" evidence="5">
    <location>
        <begin position="977"/>
        <end position="1058"/>
    </location>
</feature>
<feature type="compositionally biased region" description="Polar residues" evidence="4">
    <location>
        <begin position="1"/>
        <end position="15"/>
    </location>
</feature>
<comment type="caution">
    <text evidence="6">The sequence shown here is derived from an EMBL/GenBank/DDBJ whole genome shotgun (WGS) entry which is preliminary data.</text>
</comment>
<dbReference type="SUPFAM" id="SSF54791">
    <property type="entry name" value="Eukaryotic type KH-domain (KH-domain type I)"/>
    <property type="match status" value="9"/>
</dbReference>
<feature type="domain" description="K Homology" evidence="5">
    <location>
        <begin position="730"/>
        <end position="802"/>
    </location>
</feature>
<feature type="domain" description="K Homology" evidence="5">
    <location>
        <begin position="109"/>
        <end position="193"/>
    </location>
</feature>
<evidence type="ECO:0000256" key="4">
    <source>
        <dbReference type="SAM" id="MobiDB-lite"/>
    </source>
</evidence>
<keyword evidence="1" id="KW-0677">Repeat</keyword>
<dbReference type="CDD" id="cd22408">
    <property type="entry name" value="KH-I_Vigilin_rpt4"/>
    <property type="match status" value="1"/>
</dbReference>
<proteinExistence type="predicted"/>
<dbReference type="Gene3D" id="3.30.1370.10">
    <property type="entry name" value="K Homology domain, type 1"/>
    <property type="match status" value="12"/>
</dbReference>
<organism evidence="6 7">
    <name type="scientific">Furculomyces boomerangus</name>
    <dbReference type="NCBI Taxonomy" id="61424"/>
    <lineage>
        <taxon>Eukaryota</taxon>
        <taxon>Fungi</taxon>
        <taxon>Fungi incertae sedis</taxon>
        <taxon>Zoopagomycota</taxon>
        <taxon>Kickxellomycotina</taxon>
        <taxon>Harpellomycetes</taxon>
        <taxon>Harpellales</taxon>
        <taxon>Harpellaceae</taxon>
        <taxon>Furculomyces</taxon>
    </lineage>
</organism>
<dbReference type="EMBL" id="MBFT01000004">
    <property type="protein sequence ID" value="PVV00167.1"/>
    <property type="molecule type" value="Genomic_DNA"/>
</dbReference>
<evidence type="ECO:0000313" key="6">
    <source>
        <dbReference type="EMBL" id="PVV00167.1"/>
    </source>
</evidence>
<feature type="domain" description="K Homology" evidence="5">
    <location>
        <begin position="898"/>
        <end position="973"/>
    </location>
</feature>
<reference evidence="6 7" key="1">
    <citation type="journal article" date="2018" name="MBio">
        <title>Comparative Genomics Reveals the Core Gene Toolbox for the Fungus-Insect Symbiosis.</title>
        <authorList>
            <person name="Wang Y."/>
            <person name="Stata M."/>
            <person name="Wang W."/>
            <person name="Stajich J.E."/>
            <person name="White M.M."/>
            <person name="Moncalvo J.M."/>
        </authorList>
    </citation>
    <scope>NUCLEOTIDE SEQUENCE [LARGE SCALE GENOMIC DNA]</scope>
    <source>
        <strain evidence="6 7">AUS-77-4</strain>
    </source>
</reference>
<dbReference type="OrthoDB" id="10027144at2759"/>
<keyword evidence="7" id="KW-1185">Reference proteome</keyword>
<sequence>MENLTDQTPNPTLQAETAPITAPQTEPSKAQILNALSAEPELPNQQSAPEQKQPSAPFSKKTVDFSSKDAFPELGSSAQSKSAFAAQWGKPSTATGLSKSSMLGTKTISKTTEIVDLPLGDVTPRAQPSKNAGFGREAAQKSSVSDVVKLIMSQTNTQIEVSRAAQLKTMTFIITGEPNNVTKAKREICSQLSPQVKLIVQIPAVVRRFLVGTRGQTLSSIQTQSGTRITLPPRTDNDESSHSNEKQISEINDDELMKVIDVTISGDVQGAAIAKAAIEEIVSRKTSKRGARLSHIPKELYPFISGPNNKRIKEWTEEFQGLKIRIPHLFSEESIDSDSNPDSTSINISGEREAVSIISKRIEELADELKRSLRTVQINLPKRQHRFIIGPKGANINEIMATTDCSVEVPPMKDQSTLITIRGPQTKLMDAMTKIMENANSVFIDTVDLTTVHSTTPNLVYGWRVQKYLQTQRFLKKLEQDFNINVFASKSASSTIKPTNPEDLTIELVGKDEKAVSGARSELLKTLKKLSPSWFDSIDIEPHLHGHLVGRNGANASKIKSQFGILILTPTEPENLGNLKPARSSEVILVYEGSNKEIEKIEKQKAKDKAIRDLISSCKNEISKTILDASNFSSETITIPGKFHRALIGPKGTLLHEMLESCGADNEDNRVLIDFGSTEDSKKQATTKTNKGSSLGEDQVSIKGPKKIVDLVLEALKKKTELLKQRETLYSFEEVISVPLNYLSRVIGKGGSGINRLSSVHDVQINVSDKNQSGSQTASTITIKGTKKGVKDAKEEVDKLVESLADYTTKIIKVAPEYHNSLIGTGGRFVRRLEERYGVSIKFPNNKNNSDNHKPEVVEGDDGKLQLAENEILVRGGSKGVTSATQEMTELAEYVRDSSYSRTITIPAKHLRYVVGRQGGKITEIRDESGARIDINRDADNEKTDSDVGVEVVLTGTLESVDKAEKLINEVTSEQELITEKEIHIDPKHHRYLIGAGGSFSRDLVKECGGDPELQSGLKSCKIFYPRAGDSRKADLVRVYGDKDVVEKVVKRLLDIVEERDSLVVAEVRVPQNQHAFIIGRGGSNLKSLQSAHQVQIHFSSNKGNASGGKKWSNDPEIVLISGKPDDVEEAKRAILEMVQEEKKMVVPLKFHQKNSGRDSGLWRTLQQKFGVVIDIVRTDQKPSKKAGPTVVVEDKKGEEVELIDQSDSGMDNLVAEWLLRGKKENLELASGHIEQELAKSKPSEEHYLLVYKTEPSNHKFIIGRGGSVIQGIRQDTGAEIDIPKANSAGKNGIQIVGTKNAVLQAKQMIDEIIEKV</sequence>
<dbReference type="PROSITE" id="PS50084">
    <property type="entry name" value="KH_TYPE_1"/>
    <property type="match status" value="10"/>
</dbReference>
<dbReference type="CDD" id="cd00105">
    <property type="entry name" value="KH-I"/>
    <property type="match status" value="1"/>
</dbReference>
<dbReference type="Proteomes" id="UP000245699">
    <property type="component" value="Unassembled WGS sequence"/>
</dbReference>
<protein>
    <recommendedName>
        <fullName evidence="5">K Homology domain-containing protein</fullName>
    </recommendedName>
</protein>
<gene>
    <name evidence="6" type="ORF">BB559_000064</name>
</gene>
<feature type="compositionally biased region" description="Basic and acidic residues" evidence="4">
    <location>
        <begin position="235"/>
        <end position="248"/>
    </location>
</feature>
<dbReference type="GO" id="GO:0003723">
    <property type="term" value="F:RNA binding"/>
    <property type="evidence" value="ECO:0007669"/>
    <property type="project" value="UniProtKB-UniRule"/>
</dbReference>
<dbReference type="InterPro" id="IPR004088">
    <property type="entry name" value="KH_dom_type_1"/>
</dbReference>
<keyword evidence="2 3" id="KW-0694">RNA-binding</keyword>
<feature type="domain" description="K Homology" evidence="5">
    <location>
        <begin position="532"/>
        <end position="610"/>
    </location>
</feature>
<feature type="domain" description="K Homology" evidence="5">
    <location>
        <begin position="1062"/>
        <end position="1140"/>
    </location>
</feature>
<feature type="domain" description="K Homology" evidence="5">
    <location>
        <begin position="287"/>
        <end position="367"/>
    </location>
</feature>